<feature type="transmembrane region" description="Helical" evidence="5">
    <location>
        <begin position="12"/>
        <end position="35"/>
    </location>
</feature>
<evidence type="ECO:0000313" key="6">
    <source>
        <dbReference type="EMBL" id="SHG13973.1"/>
    </source>
</evidence>
<feature type="transmembrane region" description="Helical" evidence="5">
    <location>
        <begin position="353"/>
        <end position="373"/>
    </location>
</feature>
<proteinExistence type="predicted"/>
<keyword evidence="7" id="KW-1185">Reference proteome</keyword>
<keyword evidence="4 5" id="KW-0472">Membrane</keyword>
<feature type="transmembrane region" description="Helical" evidence="5">
    <location>
        <begin position="123"/>
        <end position="142"/>
    </location>
</feature>
<feature type="transmembrane region" description="Helical" evidence="5">
    <location>
        <begin position="232"/>
        <end position="253"/>
    </location>
</feature>
<comment type="subcellular location">
    <subcellularLocation>
        <location evidence="1">Membrane</location>
        <topology evidence="1">Multi-pass membrane protein</topology>
    </subcellularLocation>
</comment>
<feature type="transmembrane region" description="Helical" evidence="5">
    <location>
        <begin position="273"/>
        <end position="300"/>
    </location>
</feature>
<dbReference type="Pfam" id="PF13520">
    <property type="entry name" value="AA_permease_2"/>
    <property type="match status" value="1"/>
</dbReference>
<protein>
    <submittedName>
        <fullName evidence="6">Amino acid/polyamine/organocation transporter, APC superfamily</fullName>
    </submittedName>
</protein>
<feature type="transmembrane region" description="Helical" evidence="5">
    <location>
        <begin position="47"/>
        <end position="70"/>
    </location>
</feature>
<name>A0A1M5HDD7_9BACE</name>
<feature type="transmembrane region" description="Helical" evidence="5">
    <location>
        <begin position="422"/>
        <end position="440"/>
    </location>
</feature>
<gene>
    <name evidence="6" type="ORF">SAMN05444405_12617</name>
</gene>
<dbReference type="RefSeq" id="WP_073404222.1">
    <property type="nucleotide sequence ID" value="NZ_FQTV01000026.1"/>
</dbReference>
<feature type="transmembrane region" description="Helical" evidence="5">
    <location>
        <begin position="154"/>
        <end position="173"/>
    </location>
</feature>
<feature type="transmembrane region" description="Helical" evidence="5">
    <location>
        <begin position="91"/>
        <end position="117"/>
    </location>
</feature>
<evidence type="ECO:0000313" key="7">
    <source>
        <dbReference type="Proteomes" id="UP000184509"/>
    </source>
</evidence>
<evidence type="ECO:0000256" key="2">
    <source>
        <dbReference type="ARBA" id="ARBA00022692"/>
    </source>
</evidence>
<dbReference type="AlphaFoldDB" id="A0A1M5HDD7"/>
<evidence type="ECO:0000256" key="4">
    <source>
        <dbReference type="ARBA" id="ARBA00023136"/>
    </source>
</evidence>
<dbReference type="PIRSF" id="PIRSF006060">
    <property type="entry name" value="AA_transporter"/>
    <property type="match status" value="1"/>
</dbReference>
<feature type="transmembrane region" description="Helical" evidence="5">
    <location>
        <begin position="328"/>
        <end position="347"/>
    </location>
</feature>
<dbReference type="OrthoDB" id="9806937at2"/>
<dbReference type="Proteomes" id="UP000184509">
    <property type="component" value="Unassembled WGS sequence"/>
</dbReference>
<dbReference type="STRING" id="1297750.SAMN05444405_12617"/>
<accession>A0A1M5HDD7</accession>
<evidence type="ECO:0000256" key="3">
    <source>
        <dbReference type="ARBA" id="ARBA00022989"/>
    </source>
</evidence>
<feature type="transmembrane region" description="Helical" evidence="5">
    <location>
        <begin position="385"/>
        <end position="407"/>
    </location>
</feature>
<evidence type="ECO:0000256" key="5">
    <source>
        <dbReference type="SAM" id="Phobius"/>
    </source>
</evidence>
<dbReference type="GO" id="GO:0016020">
    <property type="term" value="C:membrane"/>
    <property type="evidence" value="ECO:0007669"/>
    <property type="project" value="UniProtKB-SubCell"/>
</dbReference>
<dbReference type="PANTHER" id="PTHR11785:SF512">
    <property type="entry name" value="SOBREMESA, ISOFORM B"/>
    <property type="match status" value="1"/>
</dbReference>
<feature type="transmembrane region" description="Helical" evidence="5">
    <location>
        <begin position="193"/>
        <end position="211"/>
    </location>
</feature>
<reference evidence="6 7" key="1">
    <citation type="submission" date="2016-11" db="EMBL/GenBank/DDBJ databases">
        <authorList>
            <person name="Jaros S."/>
            <person name="Januszkiewicz K."/>
            <person name="Wedrychowicz H."/>
        </authorList>
    </citation>
    <scope>NUCLEOTIDE SEQUENCE [LARGE SCALE GENOMIC DNA]</scope>
    <source>
        <strain evidence="6 7">DSM 26991</strain>
    </source>
</reference>
<dbReference type="GO" id="GO:0015179">
    <property type="term" value="F:L-amino acid transmembrane transporter activity"/>
    <property type="evidence" value="ECO:0007669"/>
    <property type="project" value="TreeGrafter"/>
</dbReference>
<evidence type="ECO:0000256" key="1">
    <source>
        <dbReference type="ARBA" id="ARBA00004141"/>
    </source>
</evidence>
<dbReference type="EMBL" id="FQTV01000026">
    <property type="protein sequence ID" value="SHG13973.1"/>
    <property type="molecule type" value="Genomic_DNA"/>
</dbReference>
<keyword evidence="2 5" id="KW-0812">Transmembrane</keyword>
<dbReference type="InterPro" id="IPR002293">
    <property type="entry name" value="AA/rel_permease1"/>
</dbReference>
<organism evidence="6 7">
    <name type="scientific">Bacteroides luti</name>
    <dbReference type="NCBI Taxonomy" id="1297750"/>
    <lineage>
        <taxon>Bacteria</taxon>
        <taxon>Pseudomonadati</taxon>
        <taxon>Bacteroidota</taxon>
        <taxon>Bacteroidia</taxon>
        <taxon>Bacteroidales</taxon>
        <taxon>Bacteroidaceae</taxon>
        <taxon>Bacteroides</taxon>
    </lineage>
</organism>
<dbReference type="InterPro" id="IPR050598">
    <property type="entry name" value="AminoAcid_Transporter"/>
</dbReference>
<sequence length="462" mass="51388">MNNNKYGTYKFGLTTASAFVIANMIGTGVFTSLGFQLLGTTNIASILLLWLVGGIIALCGALVYGELGAVMPRSGGEYNYLRIIYNRELGFMAGWASLIVGFAAPVALASMALSSYLSRMFPVLNPVLVGLLVLTIITLVHAYDVKVGGAVQRFFTFFKILVILGFIVCGVIIPLEKQSFTTSFSAFSWGDVFSTGFAVSLVWVYYAYSGWNASAYMANEIKNPQRTIPRSLFISTLVVTVLYLCINAIFLLSTPAGEMSGQLEVGLIAAQHIFGVTFGNIMGLLIALLLISSISSMVFLGPRVSQVMGEDNYILRPLARRSERGTPYIAIWVQYFISVLLIITNSFELVTKYTGITLSFFALMTVVGVFVHRRRFPKANRPYKTWGYPVTPIIFILLIVWSIVYLVREDFILTFIEGKQDVMWMTLMSLLTLVSGALIYRTNRWVVYKRLNYKLSFNRDGH</sequence>
<dbReference type="PANTHER" id="PTHR11785">
    <property type="entry name" value="AMINO ACID TRANSPORTER"/>
    <property type="match status" value="1"/>
</dbReference>
<dbReference type="Gene3D" id="1.20.1740.10">
    <property type="entry name" value="Amino acid/polyamine transporter I"/>
    <property type="match status" value="1"/>
</dbReference>
<keyword evidence="3 5" id="KW-1133">Transmembrane helix</keyword>